<evidence type="ECO:0000313" key="5">
    <source>
        <dbReference type="Proteomes" id="UP000582837"/>
    </source>
</evidence>
<dbReference type="PANTHER" id="PTHR36843:SF1">
    <property type="entry name" value="COPROHEME DECARBOXYLASE"/>
    <property type="match status" value="1"/>
</dbReference>
<keyword evidence="4" id="KW-0560">Oxidoreductase</keyword>
<dbReference type="GO" id="GO:0050587">
    <property type="term" value="F:chlorite O2-lyase activity"/>
    <property type="evidence" value="ECO:0007669"/>
    <property type="project" value="UniProtKB-EC"/>
</dbReference>
<protein>
    <submittedName>
        <fullName evidence="4">Chlorite dismutase</fullName>
        <ecNumber evidence="4">1.13.11.49</ecNumber>
    </submittedName>
</protein>
<evidence type="ECO:0000313" key="4">
    <source>
        <dbReference type="EMBL" id="MBB6071841.1"/>
    </source>
</evidence>
<dbReference type="Pfam" id="PF06778">
    <property type="entry name" value="Chlor_dismutase"/>
    <property type="match status" value="1"/>
</dbReference>
<dbReference type="AlphaFoldDB" id="A0A841H188"/>
<dbReference type="NCBIfam" id="NF008913">
    <property type="entry name" value="PRK12276.1"/>
    <property type="match status" value="1"/>
</dbReference>
<sequence length="271" mass="30114">MSQIAPATLEGWYALHQVFSMDWAALRAAGPAARAELAAEATALFNELAKGADGTWSAPFRLAGGGADWLFVHFRPTLDELADVQRRVSDSALGAYLRREYDYLSITEAGLYHATAEAAGEHKPGSDEFRARIAESMAAEAASAHVRSRLYPQVPEGMRYVSFYPMTKRREQGANWYSLPVADRSRLMREHGMTGRTFAGRVFQVITGSVGLDDWEWGVTLFARDPLEFKRIVTEMRYDEASAVYGEFGRFFTGIRFAPEEWASHLGVVAG</sequence>
<keyword evidence="5" id="KW-1185">Reference proteome</keyword>
<proteinExistence type="predicted"/>
<keyword evidence="3" id="KW-0408">Iron</keyword>
<evidence type="ECO:0000256" key="2">
    <source>
        <dbReference type="ARBA" id="ARBA00022723"/>
    </source>
</evidence>
<dbReference type="Gene3D" id="3.30.70.1030">
    <property type="entry name" value="Apc35880, domain 1"/>
    <property type="match status" value="2"/>
</dbReference>
<dbReference type="GO" id="GO:0046872">
    <property type="term" value="F:metal ion binding"/>
    <property type="evidence" value="ECO:0007669"/>
    <property type="project" value="UniProtKB-KW"/>
</dbReference>
<comment type="caution">
    <text evidence="4">The sequence shown here is derived from an EMBL/GenBank/DDBJ whole genome shotgun (WGS) entry which is preliminary data.</text>
</comment>
<dbReference type="SUPFAM" id="SSF54909">
    <property type="entry name" value="Dimeric alpha+beta barrel"/>
    <property type="match status" value="1"/>
</dbReference>
<dbReference type="EMBL" id="JACHIA010000011">
    <property type="protein sequence ID" value="MBB6071841.1"/>
    <property type="molecule type" value="Genomic_DNA"/>
</dbReference>
<evidence type="ECO:0000256" key="1">
    <source>
        <dbReference type="ARBA" id="ARBA00022617"/>
    </source>
</evidence>
<keyword evidence="2" id="KW-0479">Metal-binding</keyword>
<reference evidence="4 5" key="1">
    <citation type="submission" date="2020-08" db="EMBL/GenBank/DDBJ databases">
        <title>Genomic Encyclopedia of Type Strains, Phase IV (KMG-IV): sequencing the most valuable type-strain genomes for metagenomic binning, comparative biology and taxonomic classification.</title>
        <authorList>
            <person name="Goeker M."/>
        </authorList>
    </citation>
    <scope>NUCLEOTIDE SEQUENCE [LARGE SCALE GENOMIC DNA]</scope>
    <source>
        <strain evidence="4 5">DSM 29007</strain>
    </source>
</reference>
<gene>
    <name evidence="4" type="ORF">HNQ61_003501</name>
</gene>
<dbReference type="PANTHER" id="PTHR36843">
    <property type="entry name" value="HEME-DEPENDENT PEROXIDASE YWFI-RELATED"/>
    <property type="match status" value="1"/>
</dbReference>
<name>A0A841H188_9BACT</name>
<dbReference type="EC" id="1.13.11.49" evidence="4"/>
<dbReference type="InterPro" id="IPR010644">
    <property type="entry name" value="ChdC/CLD"/>
</dbReference>
<dbReference type="GO" id="GO:0020037">
    <property type="term" value="F:heme binding"/>
    <property type="evidence" value="ECO:0007669"/>
    <property type="project" value="InterPro"/>
</dbReference>
<dbReference type="InterPro" id="IPR011008">
    <property type="entry name" value="Dimeric_a/b-barrel"/>
</dbReference>
<dbReference type="Proteomes" id="UP000582837">
    <property type="component" value="Unassembled WGS sequence"/>
</dbReference>
<organism evidence="4 5">
    <name type="scientific">Longimicrobium terrae</name>
    <dbReference type="NCBI Taxonomy" id="1639882"/>
    <lineage>
        <taxon>Bacteria</taxon>
        <taxon>Pseudomonadati</taxon>
        <taxon>Gemmatimonadota</taxon>
        <taxon>Longimicrobiia</taxon>
        <taxon>Longimicrobiales</taxon>
        <taxon>Longimicrobiaceae</taxon>
        <taxon>Longimicrobium</taxon>
    </lineage>
</organism>
<dbReference type="RefSeq" id="WP_170035295.1">
    <property type="nucleotide sequence ID" value="NZ_JABDTL010000001.1"/>
</dbReference>
<evidence type="ECO:0000256" key="3">
    <source>
        <dbReference type="ARBA" id="ARBA00023004"/>
    </source>
</evidence>
<accession>A0A841H188</accession>
<keyword evidence="1" id="KW-0349">Heme</keyword>